<proteinExistence type="predicted"/>
<accession>A8A9T4</accession>
<dbReference type="STRING" id="453591.Igni_0503"/>
<dbReference type="GeneID" id="5562895"/>
<dbReference type="HOGENOM" id="CLU_1801667_0_0_2"/>
<gene>
    <name evidence="1" type="ordered locus">Igni_0503</name>
</gene>
<protein>
    <submittedName>
        <fullName evidence="1">Uncharacterized protein</fullName>
    </submittedName>
</protein>
<sequence length="143" mass="16050">MKRLLGYVSSTACEDSLKLHIIFEGPLKEKLAKKGVEVVDASIDAMAFADVLRSKEPEEVLLVGVKKRGRAPGFYLWRPEELKVEDTYALSKLAQATLTGWLDVDALIDGLRVFAPEYVSRIRVLECEPPCGDWERALEEVLE</sequence>
<keyword evidence="2" id="KW-1185">Reference proteome</keyword>
<evidence type="ECO:0000313" key="1">
    <source>
        <dbReference type="EMBL" id="ABU81686.1"/>
    </source>
</evidence>
<dbReference type="eggNOG" id="arCOG06056">
    <property type="taxonomic scope" value="Archaea"/>
</dbReference>
<evidence type="ECO:0000313" key="2">
    <source>
        <dbReference type="Proteomes" id="UP000000262"/>
    </source>
</evidence>
<dbReference type="Gene3D" id="3.40.50.1450">
    <property type="entry name" value="HybD-like"/>
    <property type="match status" value="1"/>
</dbReference>
<dbReference type="InterPro" id="IPR023430">
    <property type="entry name" value="Pept_HybD-like_dom_sf"/>
</dbReference>
<dbReference type="KEGG" id="iho:Igni_0503"/>
<organism evidence="1 2">
    <name type="scientific">Ignicoccus hospitalis (strain KIN4/I / DSM 18386 / JCM 14125)</name>
    <dbReference type="NCBI Taxonomy" id="453591"/>
    <lineage>
        <taxon>Archaea</taxon>
        <taxon>Thermoproteota</taxon>
        <taxon>Thermoprotei</taxon>
        <taxon>Desulfurococcales</taxon>
        <taxon>Desulfurococcaceae</taxon>
        <taxon>Ignicoccus</taxon>
    </lineage>
</organism>
<name>A8A9T4_IGNH4</name>
<dbReference type="AlphaFoldDB" id="A8A9T4"/>
<dbReference type="Proteomes" id="UP000000262">
    <property type="component" value="Chromosome"/>
</dbReference>
<dbReference type="EMBL" id="CP000816">
    <property type="protein sequence ID" value="ABU81686.1"/>
    <property type="molecule type" value="Genomic_DNA"/>
</dbReference>
<dbReference type="RefSeq" id="WP_011998538.1">
    <property type="nucleotide sequence ID" value="NC_009776.1"/>
</dbReference>
<reference evidence="1 2" key="1">
    <citation type="journal article" date="2008" name="Genome Biol.">
        <title>A genomic analysis of the archaeal system Ignicoccus hospitalis-Nanoarchaeum equitans.</title>
        <authorList>
            <person name="Podar M."/>
            <person name="Anderson I."/>
            <person name="Makarova K.S."/>
            <person name="Elkins J.G."/>
            <person name="Ivanova N."/>
            <person name="Wall M.A."/>
            <person name="Lykidis A."/>
            <person name="Mavromatis K."/>
            <person name="Sun H."/>
            <person name="Hudson M.E."/>
            <person name="Chen W."/>
            <person name="Deciu C."/>
            <person name="Hutchison D."/>
            <person name="Eads J.R."/>
            <person name="Anderson A."/>
            <person name="Fernandes F."/>
            <person name="Szeto E."/>
            <person name="Lapidus A."/>
            <person name="Kyrpides N.C."/>
            <person name="Saier M.H.Jr."/>
            <person name="Richardson P.M."/>
            <person name="Rachel R."/>
            <person name="Huber H."/>
            <person name="Eisen J.A."/>
            <person name="Koonin E.V."/>
            <person name="Keller M."/>
            <person name="Stetter K.O."/>
        </authorList>
    </citation>
    <scope>NUCLEOTIDE SEQUENCE [LARGE SCALE GENOMIC DNA]</scope>
    <source>
        <strain evidence="2">KIN4/I / DSM 18386 / JCM 14125</strain>
    </source>
</reference>